<dbReference type="Pfam" id="PF08281">
    <property type="entry name" value="Sigma70_r4_2"/>
    <property type="match status" value="1"/>
</dbReference>
<dbReference type="GO" id="GO:0006352">
    <property type="term" value="P:DNA-templated transcription initiation"/>
    <property type="evidence" value="ECO:0007669"/>
    <property type="project" value="InterPro"/>
</dbReference>
<sequence length="156" mass="18423">MDSKEYEGIIAKYIDTVYRIALSFTKSPADADDIVQQTFLKLLTKNVNFRDEEHIRRWLIRVCVNECNRMVSSFWHKKVDSLEMTEGPAFQTEENKELYEAVMALPGKCRIVVYLFYYEGYSSKEIAKLLHIRDATVRTRLTRARKLLREAWTSEE</sequence>
<evidence type="ECO:0000313" key="7">
    <source>
        <dbReference type="EMBL" id="GFO84366.1"/>
    </source>
</evidence>
<dbReference type="InterPro" id="IPR036388">
    <property type="entry name" value="WH-like_DNA-bd_sf"/>
</dbReference>
<dbReference type="Pfam" id="PF04542">
    <property type="entry name" value="Sigma70_r2"/>
    <property type="match status" value="1"/>
</dbReference>
<dbReference type="SUPFAM" id="SSF88659">
    <property type="entry name" value="Sigma3 and sigma4 domains of RNA polymerase sigma factors"/>
    <property type="match status" value="1"/>
</dbReference>
<proteinExistence type="inferred from homology"/>
<gene>
    <name evidence="7" type="ORF">ANBU17_07130</name>
</gene>
<dbReference type="GO" id="GO:0016987">
    <property type="term" value="F:sigma factor activity"/>
    <property type="evidence" value="ECO:0007669"/>
    <property type="project" value="UniProtKB-KW"/>
</dbReference>
<reference evidence="7" key="1">
    <citation type="submission" date="2020-06" db="EMBL/GenBank/DDBJ databases">
        <title>Characterization of fructooligosaccharide metabolism and fructooligosaccharide-degrading enzymes in human commensal butyrate producers.</title>
        <authorList>
            <person name="Tanno H."/>
            <person name="Fujii T."/>
            <person name="Hirano K."/>
            <person name="Maeno S."/>
            <person name="Tonozuka T."/>
            <person name="Sakamoto M."/>
            <person name="Ohkuma M."/>
            <person name="Tochio T."/>
            <person name="Endo A."/>
        </authorList>
    </citation>
    <scope>NUCLEOTIDE SEQUENCE</scope>
    <source>
        <strain evidence="7">JCM 17466</strain>
    </source>
</reference>
<dbReference type="CDD" id="cd06171">
    <property type="entry name" value="Sigma70_r4"/>
    <property type="match status" value="1"/>
</dbReference>
<evidence type="ECO:0000259" key="6">
    <source>
        <dbReference type="Pfam" id="PF08281"/>
    </source>
</evidence>
<evidence type="ECO:0000256" key="3">
    <source>
        <dbReference type="ARBA" id="ARBA00023082"/>
    </source>
</evidence>
<keyword evidence="3" id="KW-0731">Sigma factor</keyword>
<name>A0A916VC81_9FIRM</name>
<dbReference type="PANTHER" id="PTHR43133">
    <property type="entry name" value="RNA POLYMERASE ECF-TYPE SIGMA FACTO"/>
    <property type="match status" value="1"/>
</dbReference>
<dbReference type="EMBL" id="BLYI01000014">
    <property type="protein sequence ID" value="GFO84366.1"/>
    <property type="molecule type" value="Genomic_DNA"/>
</dbReference>
<dbReference type="Gene3D" id="1.10.1740.10">
    <property type="match status" value="1"/>
</dbReference>
<protein>
    <submittedName>
        <fullName evidence="7">DNA-directed RNA polymerase sigma-70 factor</fullName>
    </submittedName>
</protein>
<feature type="domain" description="RNA polymerase sigma factor 70 region 4 type 2" evidence="6">
    <location>
        <begin position="97"/>
        <end position="148"/>
    </location>
</feature>
<dbReference type="RefSeq" id="WP_201310112.1">
    <property type="nucleotide sequence ID" value="NZ_BLYI01000014.1"/>
</dbReference>
<comment type="similarity">
    <text evidence="1">Belongs to the sigma-70 factor family. ECF subfamily.</text>
</comment>
<keyword evidence="7" id="KW-0240">DNA-directed RNA polymerase</keyword>
<evidence type="ECO:0000256" key="2">
    <source>
        <dbReference type="ARBA" id="ARBA00023015"/>
    </source>
</evidence>
<evidence type="ECO:0000256" key="1">
    <source>
        <dbReference type="ARBA" id="ARBA00010641"/>
    </source>
</evidence>
<dbReference type="InterPro" id="IPR013324">
    <property type="entry name" value="RNA_pol_sigma_r3/r4-like"/>
</dbReference>
<dbReference type="SUPFAM" id="SSF88946">
    <property type="entry name" value="Sigma2 domain of RNA polymerase sigma factors"/>
    <property type="match status" value="1"/>
</dbReference>
<dbReference type="InterPro" id="IPR014284">
    <property type="entry name" value="RNA_pol_sigma-70_dom"/>
</dbReference>
<dbReference type="InterPro" id="IPR013249">
    <property type="entry name" value="RNA_pol_sigma70_r4_t2"/>
</dbReference>
<dbReference type="AlphaFoldDB" id="A0A916VC81"/>
<evidence type="ECO:0000259" key="5">
    <source>
        <dbReference type="Pfam" id="PF04542"/>
    </source>
</evidence>
<feature type="domain" description="RNA polymerase sigma-70 region 2" evidence="5">
    <location>
        <begin position="10"/>
        <end position="71"/>
    </location>
</feature>
<dbReference type="GO" id="GO:0000428">
    <property type="term" value="C:DNA-directed RNA polymerase complex"/>
    <property type="evidence" value="ECO:0007669"/>
    <property type="project" value="UniProtKB-KW"/>
</dbReference>
<keyword evidence="8" id="KW-1185">Reference proteome</keyword>
<dbReference type="Gene3D" id="1.10.10.10">
    <property type="entry name" value="Winged helix-like DNA-binding domain superfamily/Winged helix DNA-binding domain"/>
    <property type="match status" value="1"/>
</dbReference>
<dbReference type="InterPro" id="IPR013325">
    <property type="entry name" value="RNA_pol_sigma_r2"/>
</dbReference>
<dbReference type="InterPro" id="IPR039425">
    <property type="entry name" value="RNA_pol_sigma-70-like"/>
</dbReference>
<comment type="caution">
    <text evidence="7">The sequence shown here is derived from an EMBL/GenBank/DDBJ whole genome shotgun (WGS) entry which is preliminary data.</text>
</comment>
<organism evidence="7 8">
    <name type="scientific">Anaerostipes butyraticus</name>
    <dbReference type="NCBI Taxonomy" id="645466"/>
    <lineage>
        <taxon>Bacteria</taxon>
        <taxon>Bacillati</taxon>
        <taxon>Bacillota</taxon>
        <taxon>Clostridia</taxon>
        <taxon>Lachnospirales</taxon>
        <taxon>Lachnospiraceae</taxon>
        <taxon>Anaerostipes</taxon>
    </lineage>
</organism>
<dbReference type="GO" id="GO:0003677">
    <property type="term" value="F:DNA binding"/>
    <property type="evidence" value="ECO:0007669"/>
    <property type="project" value="InterPro"/>
</dbReference>
<dbReference type="Proteomes" id="UP000613208">
    <property type="component" value="Unassembled WGS sequence"/>
</dbReference>
<evidence type="ECO:0000313" key="8">
    <source>
        <dbReference type="Proteomes" id="UP000613208"/>
    </source>
</evidence>
<dbReference type="NCBIfam" id="TIGR02937">
    <property type="entry name" value="sigma70-ECF"/>
    <property type="match status" value="1"/>
</dbReference>
<keyword evidence="2" id="KW-0805">Transcription regulation</keyword>
<evidence type="ECO:0000256" key="4">
    <source>
        <dbReference type="ARBA" id="ARBA00023163"/>
    </source>
</evidence>
<keyword evidence="4" id="KW-0804">Transcription</keyword>
<dbReference type="InterPro" id="IPR007627">
    <property type="entry name" value="RNA_pol_sigma70_r2"/>
</dbReference>
<accession>A0A916VC81</accession>
<dbReference type="PANTHER" id="PTHR43133:SF51">
    <property type="entry name" value="RNA POLYMERASE SIGMA FACTOR"/>
    <property type="match status" value="1"/>
</dbReference>